<protein>
    <submittedName>
        <fullName evidence="1">Uncharacterized protein</fullName>
    </submittedName>
</protein>
<evidence type="ECO:0000313" key="1">
    <source>
        <dbReference type="EMBL" id="CAI0433507.1"/>
    </source>
</evidence>
<name>A0AAV0LGU7_9ROSI</name>
<reference evidence="1" key="1">
    <citation type="submission" date="2022-08" db="EMBL/GenBank/DDBJ databases">
        <authorList>
            <person name="Gutierrez-Valencia J."/>
        </authorList>
    </citation>
    <scope>NUCLEOTIDE SEQUENCE</scope>
</reference>
<keyword evidence="2" id="KW-1185">Reference proteome</keyword>
<dbReference type="AlphaFoldDB" id="A0AAV0LGU7"/>
<accession>A0AAV0LGU7</accession>
<evidence type="ECO:0000313" key="2">
    <source>
        <dbReference type="Proteomes" id="UP001154282"/>
    </source>
</evidence>
<dbReference type="Proteomes" id="UP001154282">
    <property type="component" value="Unassembled WGS sequence"/>
</dbReference>
<proteinExistence type="predicted"/>
<comment type="caution">
    <text evidence="1">The sequence shown here is derived from an EMBL/GenBank/DDBJ whole genome shotgun (WGS) entry which is preliminary data.</text>
</comment>
<organism evidence="1 2">
    <name type="scientific">Linum tenue</name>
    <dbReference type="NCBI Taxonomy" id="586396"/>
    <lineage>
        <taxon>Eukaryota</taxon>
        <taxon>Viridiplantae</taxon>
        <taxon>Streptophyta</taxon>
        <taxon>Embryophyta</taxon>
        <taxon>Tracheophyta</taxon>
        <taxon>Spermatophyta</taxon>
        <taxon>Magnoliopsida</taxon>
        <taxon>eudicotyledons</taxon>
        <taxon>Gunneridae</taxon>
        <taxon>Pentapetalae</taxon>
        <taxon>rosids</taxon>
        <taxon>fabids</taxon>
        <taxon>Malpighiales</taxon>
        <taxon>Linaceae</taxon>
        <taxon>Linum</taxon>
    </lineage>
</organism>
<dbReference type="EMBL" id="CAMGYJ010000006">
    <property type="protein sequence ID" value="CAI0433507.1"/>
    <property type="molecule type" value="Genomic_DNA"/>
</dbReference>
<sequence length="67" mass="7663">MNGPDCMGKSDSKEYDDNVGYLLNTFVSGTKQSRSKNQDGERTFLHSWPGFAQKKKNNYRSCRGMHI</sequence>
<gene>
    <name evidence="1" type="ORF">LITE_LOCUS23896</name>
</gene>